<proteinExistence type="predicted"/>
<dbReference type="HOGENOM" id="CLU_135601_1_1_9"/>
<dbReference type="EMBL" id="CP003273">
    <property type="protein sequence ID" value="AGL00583.1"/>
    <property type="molecule type" value="Genomic_DNA"/>
</dbReference>
<dbReference type="eggNOG" id="COG1848">
    <property type="taxonomic scope" value="Bacteria"/>
</dbReference>
<accession>R4KBN2</accession>
<evidence type="ECO:0000259" key="1">
    <source>
        <dbReference type="Pfam" id="PF01850"/>
    </source>
</evidence>
<dbReference type="SUPFAM" id="SSF88723">
    <property type="entry name" value="PIN domain-like"/>
    <property type="match status" value="1"/>
</dbReference>
<dbReference type="OrthoDB" id="1806785at2"/>
<gene>
    <name evidence="2" type="ORF">Desgi_1052</name>
</gene>
<dbReference type="Pfam" id="PF01850">
    <property type="entry name" value="PIN"/>
    <property type="match status" value="1"/>
</dbReference>
<protein>
    <submittedName>
        <fullName evidence="2">Putative nucleic acid-binding protein, contains PIN domain</fullName>
    </submittedName>
</protein>
<feature type="domain" description="PIN" evidence="1">
    <location>
        <begin position="4"/>
        <end position="124"/>
    </location>
</feature>
<name>R4KBN2_9FIRM</name>
<dbReference type="Proteomes" id="UP000013520">
    <property type="component" value="Chromosome"/>
</dbReference>
<keyword evidence="3" id="KW-1185">Reference proteome</keyword>
<dbReference type="AlphaFoldDB" id="R4KBN2"/>
<dbReference type="KEGG" id="dgi:Desgi_1052"/>
<dbReference type="InterPro" id="IPR029060">
    <property type="entry name" value="PIN-like_dom_sf"/>
</dbReference>
<evidence type="ECO:0000313" key="3">
    <source>
        <dbReference type="Proteomes" id="UP000013520"/>
    </source>
</evidence>
<dbReference type="RefSeq" id="WP_006521244.1">
    <property type="nucleotide sequence ID" value="NC_021184.1"/>
</dbReference>
<dbReference type="InterPro" id="IPR002716">
    <property type="entry name" value="PIN_dom"/>
</dbReference>
<evidence type="ECO:0000313" key="2">
    <source>
        <dbReference type="EMBL" id="AGL00583.1"/>
    </source>
</evidence>
<sequence>MERYVLDSYAVLAYVNDEPGAQVIQDILQLAQQEQVVVYMSWINLGEVYCRLQRFYDRQLARKSIEIIKSWPVSFLEIDEQATLLAGDIKARFRLAYADAFAAATAIKNQGMLLTGDPEFKRLENEVIKIKWLPPNH</sequence>
<organism evidence="2 3">
    <name type="scientific">Desulfoscipio gibsoniae DSM 7213</name>
    <dbReference type="NCBI Taxonomy" id="767817"/>
    <lineage>
        <taxon>Bacteria</taxon>
        <taxon>Bacillati</taxon>
        <taxon>Bacillota</taxon>
        <taxon>Clostridia</taxon>
        <taxon>Eubacteriales</taxon>
        <taxon>Desulfallaceae</taxon>
        <taxon>Desulfoscipio</taxon>
    </lineage>
</organism>
<reference evidence="2 3" key="1">
    <citation type="submission" date="2012-01" db="EMBL/GenBank/DDBJ databases">
        <title>Complete sequence of Desulfotomaculum gibsoniae DSM 7213.</title>
        <authorList>
            <consortium name="US DOE Joint Genome Institute"/>
            <person name="Lucas S."/>
            <person name="Han J."/>
            <person name="Lapidus A."/>
            <person name="Cheng J.-F."/>
            <person name="Goodwin L."/>
            <person name="Pitluck S."/>
            <person name="Peters L."/>
            <person name="Ovchinnikova G."/>
            <person name="Teshima H."/>
            <person name="Detter J.C."/>
            <person name="Han C."/>
            <person name="Tapia R."/>
            <person name="Land M."/>
            <person name="Hauser L."/>
            <person name="Kyrpides N."/>
            <person name="Ivanova N."/>
            <person name="Pagani I."/>
            <person name="Parshina S."/>
            <person name="Plugge C."/>
            <person name="Muyzer G."/>
            <person name="Kuever J."/>
            <person name="Ivanova A."/>
            <person name="Nazina T."/>
            <person name="Klenk H.-P."/>
            <person name="Brambilla E."/>
            <person name="Spring S."/>
            <person name="Stams A.F."/>
            <person name="Woyke T."/>
        </authorList>
    </citation>
    <scope>NUCLEOTIDE SEQUENCE [LARGE SCALE GENOMIC DNA]</scope>
    <source>
        <strain evidence="2 3">DSM 7213</strain>
    </source>
</reference>
<dbReference type="Gene3D" id="3.40.50.1010">
    <property type="entry name" value="5'-nuclease"/>
    <property type="match status" value="1"/>
</dbReference>
<dbReference type="STRING" id="767817.Desgi_1052"/>